<proteinExistence type="predicted"/>
<dbReference type="AlphaFoldDB" id="A0A1J9QFK8"/>
<dbReference type="InterPro" id="IPR029052">
    <property type="entry name" value="Metallo-depent_PP-like"/>
</dbReference>
<dbReference type="Proteomes" id="UP000182235">
    <property type="component" value="Unassembled WGS sequence"/>
</dbReference>
<sequence length="107" mass="11632">MHPLKLVIAGNHDFTLDIPMFKHKVADAELVKKEYGHYGEPIDCIKEGWGFQYNPNTGHGFGIGNGVNLVITHGPPGGVMDYTVSHQRIAAASLAVGKYHIQGIPNI</sequence>
<dbReference type="EMBL" id="LGRN01000201">
    <property type="protein sequence ID" value="OJD14724.1"/>
    <property type="molecule type" value="Genomic_DNA"/>
</dbReference>
<keyword evidence="2" id="KW-1185">Reference proteome</keyword>
<name>A0A1J9QFK8_9EURO</name>
<evidence type="ECO:0000313" key="1">
    <source>
        <dbReference type="EMBL" id="OJD14724.1"/>
    </source>
</evidence>
<accession>A0A1J9QFK8</accession>
<protein>
    <recommendedName>
        <fullName evidence="3">Calcineurin-like phosphoesterase domain-containing protein</fullName>
    </recommendedName>
</protein>
<reference evidence="1 2" key="1">
    <citation type="submission" date="2015-07" db="EMBL/GenBank/DDBJ databases">
        <title>Emmonsia species relationships and genome sequence.</title>
        <authorList>
            <consortium name="The Broad Institute Genomics Platform"/>
            <person name="Cuomo C.A."/>
            <person name="Munoz J.F."/>
            <person name="Imamovic A."/>
            <person name="Priest M.E."/>
            <person name="Young S."/>
            <person name="Clay O.K."/>
            <person name="McEwen J.G."/>
        </authorList>
    </citation>
    <scope>NUCLEOTIDE SEQUENCE [LARGE SCALE GENOMIC DNA]</scope>
    <source>
        <strain evidence="1 2">UAMH 9510</strain>
    </source>
</reference>
<organism evidence="1 2">
    <name type="scientific">Emergomyces pasteurianus Ep9510</name>
    <dbReference type="NCBI Taxonomy" id="1447872"/>
    <lineage>
        <taxon>Eukaryota</taxon>
        <taxon>Fungi</taxon>
        <taxon>Dikarya</taxon>
        <taxon>Ascomycota</taxon>
        <taxon>Pezizomycotina</taxon>
        <taxon>Eurotiomycetes</taxon>
        <taxon>Eurotiomycetidae</taxon>
        <taxon>Onygenales</taxon>
        <taxon>Ajellomycetaceae</taxon>
        <taxon>Emergomyces</taxon>
    </lineage>
</organism>
<gene>
    <name evidence="1" type="ORF">AJ78_04949</name>
</gene>
<dbReference type="Gene3D" id="3.60.21.10">
    <property type="match status" value="1"/>
</dbReference>
<evidence type="ECO:0000313" key="2">
    <source>
        <dbReference type="Proteomes" id="UP000182235"/>
    </source>
</evidence>
<evidence type="ECO:0008006" key="3">
    <source>
        <dbReference type="Google" id="ProtNLM"/>
    </source>
</evidence>
<dbReference type="VEuPathDB" id="FungiDB:AJ78_04949"/>
<dbReference type="OrthoDB" id="630188at2759"/>
<comment type="caution">
    <text evidence="1">The sequence shown here is derived from an EMBL/GenBank/DDBJ whole genome shotgun (WGS) entry which is preliminary data.</text>
</comment>